<dbReference type="PROSITE" id="PS50088">
    <property type="entry name" value="ANK_REPEAT"/>
    <property type="match status" value="2"/>
</dbReference>
<feature type="domain" description="SH3" evidence="11">
    <location>
        <begin position="973"/>
        <end position="1035"/>
    </location>
</feature>
<dbReference type="InterPro" id="IPR036028">
    <property type="entry name" value="SH3-like_dom_sf"/>
</dbReference>
<dbReference type="InterPro" id="IPR048945">
    <property type="entry name" value="RASSF8/10_RA"/>
</dbReference>
<dbReference type="Pfam" id="PF12796">
    <property type="entry name" value="Ank_2"/>
    <property type="match status" value="1"/>
</dbReference>
<feature type="repeat" description="ANK" evidence="7">
    <location>
        <begin position="874"/>
        <end position="906"/>
    </location>
</feature>
<comment type="subcellular location">
    <subcellularLocation>
        <location evidence="1">Nucleus</location>
    </subcellularLocation>
</comment>
<feature type="region of interest" description="Disordered" evidence="10">
    <location>
        <begin position="230"/>
        <end position="259"/>
    </location>
</feature>
<dbReference type="PANTHER" id="PTHR24131">
    <property type="entry name" value="APOPTOSIS-STIMULATING OF P53 PROTEIN"/>
    <property type="match status" value="1"/>
</dbReference>
<dbReference type="SMART" id="SM00326">
    <property type="entry name" value="SH3"/>
    <property type="match status" value="1"/>
</dbReference>
<dbReference type="PANTHER" id="PTHR24131:SF16">
    <property type="entry name" value="TUMOR PROTEIN P53 BINDING PROTEIN, 2 ISOFORM X1"/>
    <property type="match status" value="1"/>
</dbReference>
<evidence type="ECO:0000313" key="13">
    <source>
        <dbReference type="Proteomes" id="UP000694558"/>
    </source>
</evidence>
<dbReference type="PROSITE" id="PS50002">
    <property type="entry name" value="SH3"/>
    <property type="match status" value="1"/>
</dbReference>
<evidence type="ECO:0000256" key="3">
    <source>
        <dbReference type="ARBA" id="ARBA00022703"/>
    </source>
</evidence>
<name>A0A8D3D9X6_SCOMX</name>
<keyword evidence="3" id="KW-0053">Apoptosis</keyword>
<dbReference type="FunFam" id="1.25.40.20:FF:000008">
    <property type="entry name" value="Apoptosis-stimulating of p53 protein 2 isoform 1"/>
    <property type="match status" value="1"/>
</dbReference>
<dbReference type="Gene3D" id="1.25.40.20">
    <property type="entry name" value="Ankyrin repeat-containing domain"/>
    <property type="match status" value="1"/>
</dbReference>
<dbReference type="InterPro" id="IPR047163">
    <property type="entry name" value="ASPP1/2"/>
</dbReference>
<feature type="region of interest" description="Disordered" evidence="10">
    <location>
        <begin position="732"/>
        <end position="771"/>
    </location>
</feature>
<evidence type="ECO:0000256" key="6">
    <source>
        <dbReference type="ARBA" id="ARBA00023242"/>
    </source>
</evidence>
<evidence type="ECO:0000256" key="1">
    <source>
        <dbReference type="ARBA" id="ARBA00004123"/>
    </source>
</evidence>
<reference evidence="12" key="1">
    <citation type="submission" date="2023-05" db="EMBL/GenBank/DDBJ databases">
        <title>High-quality long-read genome of Scophthalmus maximus.</title>
        <authorList>
            <person name="Lien S."/>
            <person name="Martinez P."/>
        </authorList>
    </citation>
    <scope>NUCLEOTIDE SEQUENCE [LARGE SCALE GENOMIC DNA]</scope>
</reference>
<evidence type="ECO:0000256" key="2">
    <source>
        <dbReference type="ARBA" id="ARBA00022443"/>
    </source>
</evidence>
<evidence type="ECO:0000259" key="11">
    <source>
        <dbReference type="PROSITE" id="PS50002"/>
    </source>
</evidence>
<protein>
    <recommendedName>
        <fullName evidence="11">SH3 domain-containing protein</fullName>
    </recommendedName>
</protein>
<sequence>MFLTVYLSNNDQHVSEVPVTPETLCRDVVELCKEPGEAECYLAEMWRDSERVVGEAERMMEVLQRWGQQRGEVRYLLHHQRAPGREAGENICPPTAGCLTPRGPIPQPVCCLDVTLSDLQDLATRQQQQISVQQQLLASREQRLRHLKLQDQRQQQQDASEQERLRQLRENAHNQEAKLRRVRALRGQVEQKRLSNSKLVEEIEQMTGLFQQKQRELLAAVARVEELSDQLEELRSNRTEPPPPPPPPHHHHKTPPSTAELERLWKELQLRNKLNQDQGARLQQQRDGLNKRNLEVAAMDRRLAELRQRLWKKKAALQQKENLPVASDGGAPQLGVGSRVAAVGPYIQLSSVTRPQEPPMKAAYPDGTATLPMPDSSLKPPPRPVKPASGSVQRSGLVGLQPTQILPHHTIPPHPALATGGSSNPIQGTGTRLQCLSKTAAPPPVPSKPKPYSSSGPPTFSKSTYSTGTFPGKARPVGGHLRALGVLSSHCNTLPLPNKQETPPAATVRPYTPDLSEGPLPVLQKPQTVAASSIYSMYTQQATLGKGYQPGGQGTLPRTQPRVYGKPVLPASGGQQQSVASDITALNSGSNVSNEADNSCLGNGEGVSGETAERATPRPLSPTKLLPFLSNPHRNPSDADLEALRRRLHHAPRPLKKRSSITEPEGPAGPNIQKLLYQKTTLAAMETIPMETVGPGGTYIQPGVHEDRMGGMDVTSRVDDDTGAGYIQLFAESPEDSLTPPPLPPRSPISDPASCRSLCPPLEDKEEEEEGGCPALVHHFLEEFPPYPPPPYPSCEEAEQGDDALQPPEVTGQVTAPPGKRSILRKVNSERINHGLRVKFNPLALLLDSSLEGEYDLVQRVIYDVDDPSMPNDEGITALHNAVCAGHTEIVKFLVQFGVNVNAADSDGWTPLHCAASCNNVQVCKFLVESGAAVFATTYSDLQTAADKCEEMEEGYAQCSQFLYGVQEKMGVMNRGVVYALWDYEPQGGDELGFGEGDCMTVLRREDEVETDWWWARCGDHEGYIPRNLLGVSGLGFLSDC</sequence>
<feature type="region of interest" description="Disordered" evidence="10">
    <location>
        <begin position="650"/>
        <end position="671"/>
    </location>
</feature>
<evidence type="ECO:0000256" key="7">
    <source>
        <dbReference type="PROSITE-ProRule" id="PRU00023"/>
    </source>
</evidence>
<dbReference type="Ensembl" id="ENSSMAT00000060247.1">
    <property type="protein sequence ID" value="ENSSMAP00000056335.1"/>
    <property type="gene ID" value="ENSSMAG00000020922.2"/>
</dbReference>
<feature type="region of interest" description="Disordered" evidence="10">
    <location>
        <begin position="436"/>
        <end position="460"/>
    </location>
</feature>
<dbReference type="SUPFAM" id="SSF54236">
    <property type="entry name" value="Ubiquitin-like"/>
    <property type="match status" value="1"/>
</dbReference>
<dbReference type="PROSITE" id="PS50297">
    <property type="entry name" value="ANK_REP_REGION"/>
    <property type="match status" value="2"/>
</dbReference>
<evidence type="ECO:0000256" key="5">
    <source>
        <dbReference type="ARBA" id="ARBA00023043"/>
    </source>
</evidence>
<dbReference type="GO" id="GO:0002039">
    <property type="term" value="F:p53 binding"/>
    <property type="evidence" value="ECO:0007669"/>
    <property type="project" value="InterPro"/>
</dbReference>
<evidence type="ECO:0000256" key="10">
    <source>
        <dbReference type="SAM" id="MobiDB-lite"/>
    </source>
</evidence>
<dbReference type="GO" id="GO:0005634">
    <property type="term" value="C:nucleus"/>
    <property type="evidence" value="ECO:0007669"/>
    <property type="project" value="UniProtKB-SubCell"/>
</dbReference>
<dbReference type="AlphaFoldDB" id="A0A8D3D9X6"/>
<dbReference type="GO" id="GO:0006915">
    <property type="term" value="P:apoptotic process"/>
    <property type="evidence" value="ECO:0007669"/>
    <property type="project" value="UniProtKB-KW"/>
</dbReference>
<dbReference type="InterPro" id="IPR029071">
    <property type="entry name" value="Ubiquitin-like_domsf"/>
</dbReference>
<keyword evidence="6" id="KW-0539">Nucleus</keyword>
<dbReference type="Pfam" id="PF00018">
    <property type="entry name" value="SH3_1"/>
    <property type="match status" value="1"/>
</dbReference>
<evidence type="ECO:0000313" key="12">
    <source>
        <dbReference type="Ensembl" id="ENSSMAP00000056335.1"/>
    </source>
</evidence>
<accession>A0A8D3D9X6</accession>
<dbReference type="SMART" id="SM00248">
    <property type="entry name" value="ANK"/>
    <property type="match status" value="2"/>
</dbReference>
<dbReference type="InterPro" id="IPR002110">
    <property type="entry name" value="Ankyrin_rpt"/>
</dbReference>
<feature type="repeat" description="ANK" evidence="7">
    <location>
        <begin position="907"/>
        <end position="939"/>
    </location>
</feature>
<keyword evidence="2 8" id="KW-0728">SH3 domain</keyword>
<feature type="coiled-coil region" evidence="9">
    <location>
        <begin position="289"/>
        <end position="323"/>
    </location>
</feature>
<feature type="region of interest" description="Disordered" evidence="10">
    <location>
        <begin position="787"/>
        <end position="817"/>
    </location>
</feature>
<reference evidence="12" key="2">
    <citation type="submission" date="2025-08" db="UniProtKB">
        <authorList>
            <consortium name="Ensembl"/>
        </authorList>
    </citation>
    <scope>IDENTIFICATION</scope>
</reference>
<dbReference type="Proteomes" id="UP000694558">
    <property type="component" value="Chromosome 8"/>
</dbReference>
<evidence type="ECO:0000256" key="9">
    <source>
        <dbReference type="SAM" id="Coils"/>
    </source>
</evidence>
<evidence type="ECO:0000256" key="4">
    <source>
        <dbReference type="ARBA" id="ARBA00022737"/>
    </source>
</evidence>
<proteinExistence type="predicted"/>
<gene>
    <name evidence="12" type="primary">LOC118312786</name>
</gene>
<feature type="compositionally biased region" description="Polar residues" evidence="10">
    <location>
        <begin position="590"/>
        <end position="601"/>
    </location>
</feature>
<feature type="region of interest" description="Disordered" evidence="10">
    <location>
        <begin position="590"/>
        <end position="638"/>
    </location>
</feature>
<dbReference type="InterPro" id="IPR036770">
    <property type="entry name" value="Ankyrin_rpt-contain_sf"/>
</dbReference>
<dbReference type="GO" id="GO:0042981">
    <property type="term" value="P:regulation of apoptotic process"/>
    <property type="evidence" value="ECO:0007669"/>
    <property type="project" value="InterPro"/>
</dbReference>
<dbReference type="SUPFAM" id="SSF50044">
    <property type="entry name" value="SH3-domain"/>
    <property type="match status" value="1"/>
</dbReference>
<keyword evidence="5 7" id="KW-0040">ANK repeat</keyword>
<dbReference type="GeneTree" id="ENSGT00940000153463"/>
<keyword evidence="9" id="KW-0175">Coiled coil</keyword>
<dbReference type="Gene3D" id="3.10.20.90">
    <property type="entry name" value="Phosphatidylinositol 3-kinase Catalytic Subunit, Chain A, domain 1"/>
    <property type="match status" value="1"/>
</dbReference>
<evidence type="ECO:0000256" key="8">
    <source>
        <dbReference type="PROSITE-ProRule" id="PRU00192"/>
    </source>
</evidence>
<keyword evidence="4" id="KW-0677">Repeat</keyword>
<feature type="region of interest" description="Disordered" evidence="10">
    <location>
        <begin position="356"/>
        <end position="394"/>
    </location>
</feature>
<dbReference type="Pfam" id="PF21712">
    <property type="entry name" value="RASSF8-10_RA"/>
    <property type="match status" value="1"/>
</dbReference>
<organism evidence="12 13">
    <name type="scientific">Scophthalmus maximus</name>
    <name type="common">Turbot</name>
    <name type="synonym">Psetta maxima</name>
    <dbReference type="NCBI Taxonomy" id="52904"/>
    <lineage>
        <taxon>Eukaryota</taxon>
        <taxon>Metazoa</taxon>
        <taxon>Chordata</taxon>
        <taxon>Craniata</taxon>
        <taxon>Vertebrata</taxon>
        <taxon>Euteleostomi</taxon>
        <taxon>Actinopterygii</taxon>
        <taxon>Neopterygii</taxon>
        <taxon>Teleostei</taxon>
        <taxon>Neoteleostei</taxon>
        <taxon>Acanthomorphata</taxon>
        <taxon>Carangaria</taxon>
        <taxon>Pleuronectiformes</taxon>
        <taxon>Pleuronectoidei</taxon>
        <taxon>Scophthalmidae</taxon>
        <taxon>Scophthalmus</taxon>
    </lineage>
</organism>
<feature type="compositionally biased region" description="Basic residues" evidence="10">
    <location>
        <begin position="650"/>
        <end position="659"/>
    </location>
</feature>
<dbReference type="InterPro" id="IPR001452">
    <property type="entry name" value="SH3_domain"/>
</dbReference>
<dbReference type="SUPFAM" id="SSF48403">
    <property type="entry name" value="Ankyrin repeat"/>
    <property type="match status" value="1"/>
</dbReference>